<feature type="domain" description="HTH marR-type" evidence="1">
    <location>
        <begin position="5"/>
        <end position="136"/>
    </location>
</feature>
<gene>
    <name evidence="2" type="ORF">AN215_12455</name>
</gene>
<protein>
    <recommendedName>
        <fullName evidence="1">HTH marR-type domain-containing protein</fullName>
    </recommendedName>
</protein>
<evidence type="ECO:0000313" key="2">
    <source>
        <dbReference type="EMBL" id="OEU90314.1"/>
    </source>
</evidence>
<name>A0A1E7JPZ5_9ACTN</name>
<dbReference type="RefSeq" id="WP_070009170.1">
    <property type="nucleotide sequence ID" value="NZ_LJGS01000036.1"/>
</dbReference>
<dbReference type="PANTHER" id="PTHR33164">
    <property type="entry name" value="TRANSCRIPTIONAL REGULATOR, MARR FAMILY"/>
    <property type="match status" value="1"/>
</dbReference>
<dbReference type="STRING" id="933944.AN215_12455"/>
<dbReference type="PATRIC" id="fig|933944.5.peg.5544"/>
<dbReference type="InterPro" id="IPR036388">
    <property type="entry name" value="WH-like_DNA-bd_sf"/>
</dbReference>
<dbReference type="GO" id="GO:0003700">
    <property type="term" value="F:DNA-binding transcription factor activity"/>
    <property type="evidence" value="ECO:0007669"/>
    <property type="project" value="InterPro"/>
</dbReference>
<dbReference type="InterPro" id="IPR039422">
    <property type="entry name" value="MarR/SlyA-like"/>
</dbReference>
<dbReference type="Gene3D" id="1.10.10.10">
    <property type="entry name" value="Winged helix-like DNA-binding domain superfamily/Winged helix DNA-binding domain"/>
    <property type="match status" value="1"/>
</dbReference>
<keyword evidence="3" id="KW-1185">Reference proteome</keyword>
<organism evidence="2 3">
    <name type="scientific">Streptomyces abyssalis</name>
    <dbReference type="NCBI Taxonomy" id="933944"/>
    <lineage>
        <taxon>Bacteria</taxon>
        <taxon>Bacillati</taxon>
        <taxon>Actinomycetota</taxon>
        <taxon>Actinomycetes</taxon>
        <taxon>Kitasatosporales</taxon>
        <taxon>Streptomycetaceae</taxon>
        <taxon>Streptomyces</taxon>
    </lineage>
</organism>
<dbReference type="PROSITE" id="PS50995">
    <property type="entry name" value="HTH_MARR_2"/>
    <property type="match status" value="1"/>
</dbReference>
<dbReference type="Proteomes" id="UP000176087">
    <property type="component" value="Unassembled WGS sequence"/>
</dbReference>
<dbReference type="InterPro" id="IPR036390">
    <property type="entry name" value="WH_DNA-bd_sf"/>
</dbReference>
<dbReference type="PANTHER" id="PTHR33164:SF43">
    <property type="entry name" value="HTH-TYPE TRANSCRIPTIONAL REPRESSOR YETL"/>
    <property type="match status" value="1"/>
</dbReference>
<comment type="caution">
    <text evidence="2">The sequence shown here is derived from an EMBL/GenBank/DDBJ whole genome shotgun (WGS) entry which is preliminary data.</text>
</comment>
<dbReference type="GO" id="GO:0006950">
    <property type="term" value="P:response to stress"/>
    <property type="evidence" value="ECO:0007669"/>
    <property type="project" value="TreeGrafter"/>
</dbReference>
<dbReference type="InterPro" id="IPR000835">
    <property type="entry name" value="HTH_MarR-typ"/>
</dbReference>
<dbReference type="SUPFAM" id="SSF46785">
    <property type="entry name" value="Winged helix' DNA-binding domain"/>
    <property type="match status" value="1"/>
</dbReference>
<reference evidence="2 3" key="1">
    <citation type="journal article" date="2016" name="Front. Microbiol.">
        <title>Comparative Genomics Analysis of Streptomyces Species Reveals Their Adaptation to the Marine Environment and Their Diversity at the Genomic Level.</title>
        <authorList>
            <person name="Tian X."/>
            <person name="Zhang Z."/>
            <person name="Yang T."/>
            <person name="Chen M."/>
            <person name="Li J."/>
            <person name="Chen F."/>
            <person name="Yang J."/>
            <person name="Li W."/>
            <person name="Zhang B."/>
            <person name="Zhang Z."/>
            <person name="Wu J."/>
            <person name="Zhang C."/>
            <person name="Long L."/>
            <person name="Xiao J."/>
        </authorList>
    </citation>
    <scope>NUCLEOTIDE SEQUENCE [LARGE SCALE GENOMIC DNA]</scope>
    <source>
        <strain evidence="2 3">SCSIO 10390</strain>
    </source>
</reference>
<dbReference type="EMBL" id="LJGT01000038">
    <property type="protein sequence ID" value="OEU90314.1"/>
    <property type="molecule type" value="Genomic_DNA"/>
</dbReference>
<dbReference type="Pfam" id="PF12802">
    <property type="entry name" value="MarR_2"/>
    <property type="match status" value="1"/>
</dbReference>
<evidence type="ECO:0000313" key="3">
    <source>
        <dbReference type="Proteomes" id="UP000176087"/>
    </source>
</evidence>
<dbReference type="OrthoDB" id="5511415at2"/>
<sequence>MPDEMALLVADVYEAAGLLRRSGEAVAAEEGQTQARWQLLSVVSAGPLSVARAARRLGISRQGVQRVANDLVREELAVFEANPDHRSSPLLSLTAEGQETLSRITARAAGLNGTLTAGIPPGEIAAARALLRRLIGRLRTPEDDPGPGPAD</sequence>
<evidence type="ECO:0000259" key="1">
    <source>
        <dbReference type="PROSITE" id="PS50995"/>
    </source>
</evidence>
<accession>A0A1E7JPZ5</accession>
<dbReference type="AlphaFoldDB" id="A0A1E7JPZ5"/>
<proteinExistence type="predicted"/>